<feature type="domain" description="FAD/NAD(P)-binding" evidence="6">
    <location>
        <begin position="5"/>
        <end position="280"/>
    </location>
</feature>
<dbReference type="PRINTS" id="PR00411">
    <property type="entry name" value="PNDRDTASEI"/>
</dbReference>
<keyword evidence="8" id="KW-1185">Reference proteome</keyword>
<feature type="region of interest" description="Disordered" evidence="5">
    <location>
        <begin position="28"/>
        <end position="48"/>
    </location>
</feature>
<dbReference type="EMBL" id="WLVL01000039">
    <property type="protein sequence ID" value="MTB72588.1"/>
    <property type="molecule type" value="Genomic_DNA"/>
</dbReference>
<sequence length="384" mass="39946">MSHGLVVVGSGPAGVSAAQAYSDAGGPGPVTILTADEHPPYQRPPLSKDVLRGELAPEPVAIDGADPELAGITVELRTRVNRIDPDARVVHAGGREIPYAALVLASGATPTPLPTAEPDADVHLLRSLADAERLVEAASHAHSAVVIGSGFIGCEAAVSLARRGIDVTVVTTEQAPQVARLGDRASQLLTDWLAEEGVALVTGGEVTSVRAPREVHLSDGTTRSPDLVLAALGVAPSTDYLAGTGISTHEGRVVVDDRLRTSVDGVWAAGDVTRAHNAAAGRPLHVEHWGDALTMGEIAGRNAAGADESWTAVPGFWSEIGDRTLKHVAWGDGFDEVRVVERPGGLTVWYAQDGVVVGALTYEADDDYKRAEQLVTEGASIDEV</sequence>
<dbReference type="Pfam" id="PF07992">
    <property type="entry name" value="Pyr_redox_2"/>
    <property type="match status" value="1"/>
</dbReference>
<evidence type="ECO:0000259" key="6">
    <source>
        <dbReference type="Pfam" id="PF07992"/>
    </source>
</evidence>
<accession>A0A6I3IE86</accession>
<keyword evidence="3" id="KW-0274">FAD</keyword>
<evidence type="ECO:0000313" key="8">
    <source>
        <dbReference type="Proteomes" id="UP000431092"/>
    </source>
</evidence>
<dbReference type="PANTHER" id="PTHR43557:SF2">
    <property type="entry name" value="RIESKE DOMAIN-CONTAINING PROTEIN-RELATED"/>
    <property type="match status" value="1"/>
</dbReference>
<protein>
    <submittedName>
        <fullName evidence="7">NAD(P)/FAD-dependent oxidoreductase</fullName>
    </submittedName>
</protein>
<organism evidence="7 8">
    <name type="scientific">Arsenicicoccus cauae</name>
    <dbReference type="NCBI Taxonomy" id="2663847"/>
    <lineage>
        <taxon>Bacteria</taxon>
        <taxon>Bacillati</taxon>
        <taxon>Actinomycetota</taxon>
        <taxon>Actinomycetes</taxon>
        <taxon>Micrococcales</taxon>
        <taxon>Intrasporangiaceae</taxon>
        <taxon>Arsenicicoccus</taxon>
    </lineage>
</organism>
<evidence type="ECO:0000256" key="4">
    <source>
        <dbReference type="ARBA" id="ARBA00023002"/>
    </source>
</evidence>
<dbReference type="GO" id="GO:0005737">
    <property type="term" value="C:cytoplasm"/>
    <property type="evidence" value="ECO:0007669"/>
    <property type="project" value="TreeGrafter"/>
</dbReference>
<dbReference type="SUPFAM" id="SSF51905">
    <property type="entry name" value="FAD/NAD(P)-binding domain"/>
    <property type="match status" value="1"/>
</dbReference>
<evidence type="ECO:0000256" key="5">
    <source>
        <dbReference type="SAM" id="MobiDB-lite"/>
    </source>
</evidence>
<reference evidence="7 8" key="1">
    <citation type="submission" date="2019-11" db="EMBL/GenBank/DDBJ databases">
        <title>Whole genome sequencing identifies a novel species of the genus Arsenicicoccus isolated from human blood.</title>
        <authorList>
            <person name="Jeong J.H."/>
            <person name="Kweon O.J."/>
            <person name="Kim H.R."/>
            <person name="Kim T.-H."/>
            <person name="Ha S.-M."/>
            <person name="Lee M.-K."/>
        </authorList>
    </citation>
    <scope>NUCLEOTIDE SEQUENCE [LARGE SCALE GENOMIC DNA]</scope>
    <source>
        <strain evidence="7 8">MKL-02</strain>
    </source>
</reference>
<dbReference type="PANTHER" id="PTHR43557">
    <property type="entry name" value="APOPTOSIS-INDUCING FACTOR 1"/>
    <property type="match status" value="1"/>
</dbReference>
<dbReference type="Gene3D" id="3.50.50.60">
    <property type="entry name" value="FAD/NAD(P)-binding domain"/>
    <property type="match status" value="2"/>
</dbReference>
<comment type="cofactor">
    <cofactor evidence="1">
        <name>FAD</name>
        <dbReference type="ChEBI" id="CHEBI:57692"/>
    </cofactor>
</comment>
<name>A0A6I3IE86_9MICO</name>
<dbReference type="InterPro" id="IPR016156">
    <property type="entry name" value="FAD/NAD-linked_Rdtase_dimer_sf"/>
</dbReference>
<dbReference type="Gene3D" id="3.30.390.30">
    <property type="match status" value="1"/>
</dbReference>
<dbReference type="Proteomes" id="UP000431092">
    <property type="component" value="Unassembled WGS sequence"/>
</dbReference>
<dbReference type="PRINTS" id="PR00368">
    <property type="entry name" value="FADPNR"/>
</dbReference>
<comment type="caution">
    <text evidence="7">The sequence shown here is derived from an EMBL/GenBank/DDBJ whole genome shotgun (WGS) entry which is preliminary data.</text>
</comment>
<evidence type="ECO:0000256" key="1">
    <source>
        <dbReference type="ARBA" id="ARBA00001974"/>
    </source>
</evidence>
<evidence type="ECO:0000256" key="2">
    <source>
        <dbReference type="ARBA" id="ARBA00022630"/>
    </source>
</evidence>
<keyword evidence="4" id="KW-0560">Oxidoreductase</keyword>
<dbReference type="RefSeq" id="WP_154593850.1">
    <property type="nucleotide sequence ID" value="NZ_WLVL01000039.1"/>
</dbReference>
<dbReference type="SUPFAM" id="SSF55424">
    <property type="entry name" value="FAD/NAD-linked reductases, dimerisation (C-terminal) domain"/>
    <property type="match status" value="1"/>
</dbReference>
<evidence type="ECO:0000256" key="3">
    <source>
        <dbReference type="ARBA" id="ARBA00022827"/>
    </source>
</evidence>
<dbReference type="InterPro" id="IPR023753">
    <property type="entry name" value="FAD/NAD-binding_dom"/>
</dbReference>
<dbReference type="GO" id="GO:0016651">
    <property type="term" value="F:oxidoreductase activity, acting on NAD(P)H"/>
    <property type="evidence" value="ECO:0007669"/>
    <property type="project" value="TreeGrafter"/>
</dbReference>
<dbReference type="AlphaFoldDB" id="A0A6I3IE86"/>
<proteinExistence type="predicted"/>
<keyword evidence="2" id="KW-0285">Flavoprotein</keyword>
<gene>
    <name evidence="7" type="ORF">GGG17_11530</name>
</gene>
<evidence type="ECO:0000313" key="7">
    <source>
        <dbReference type="EMBL" id="MTB72588.1"/>
    </source>
</evidence>
<dbReference type="InterPro" id="IPR050446">
    <property type="entry name" value="FAD-oxidoreductase/Apoptosis"/>
</dbReference>
<dbReference type="InterPro" id="IPR036188">
    <property type="entry name" value="FAD/NAD-bd_sf"/>
</dbReference>